<feature type="transmembrane region" description="Helical" evidence="1">
    <location>
        <begin position="1068"/>
        <end position="1088"/>
    </location>
</feature>
<sequence length="1422" mass="163824">MLILLISLSSVLSTNFESIVLFQDEAFSLNLYNHFTEDSFFIPDYLTFTSNSSTIQLPHPLDLAFLYGYNYSNPISNNSLPYITYAAWSNNSTTFLIDFSNNTLYFFQMSLTNPISYIMNYTLDYAIRQISIYNPTDIEAYCIVLTWSDKNIVFVLNLNYFTEEIHDFDVIELVLWDLYYVENLKTCSVNNTFFIPFIGSISENGVVFIYNFANVYNPVLFQYANNYYEILDSEFTPIDIAVINTIDILKPVFAILDLSNTIIFLINNESGFQISHSIFLDEYGTVNCIKAVGSEFINNVYKNLGVIVAGTQNGIVFIDYDLASQMYYVLSSTYQNLSIVPALQTVVIYDTFFTLLETGQLMITYDNIYSKVKIYCINTEIAEENITFTKWGVFQSFNSYIFIFSETSSIQAYTISFDLPIAYFQNSKNETISIIASNPIQQYKELIVKLDIINNFNDILYCSDYNYVEDHNSTKRIIFEGFQASIDINVYEYISGRNSSFIVDIENNNLFSLSDYNVKVKESGFPDLKKFYTKIVSSKWYNVAVDDEGADYYDNSFNNLYKRVSLPNILEVMIFEGITYFSYYDGSSFIYLHNIFKTQKLKTIGNCTHLLMANNFLVCGGFTFINIFYCEILECYLAYNETFNNSTIMISMALSYNPLGIYPPILYLLTDKNEILLNFIPIVLLYGVNSNYTITHIEPNCFFIRASANQFYTITPFDIFVYTPLLSYVRKIPFNSGINSAHILNDFLYVINQTGYLTMIDGKQPVINSYYYEKNIDDNCTLNSVWFDRKAAYYGLLCSKDGANQIYKIYITRCPMEGLMTACDYFITFSVRVLLPLQATEGIYYQTVTISAENQFNTLPITIVFEYIIFGQAALLGPNSKLTQYTYPYDFSHSYNLHEVFTGNNLGYSIKFNNRISNTAECCDPIIINQNIEELTIFDYRESVLSITAIPNTNFTLASTKSGFVVLMEIDKFNKTVNIKKYFSLINIITSGVQCISIQTVSVINNTVLIMAACKTKIFYSIYWEGVNNKELTITKGMVSALTLDLSNLEMIMKWNYFIFAIPKVLKIITGSMYTFTVILISEVYFYIDVYMNNFLLRVDMTWNGVTITKIQYEHISMLSLNLTSFTAMSVDGFYNKNLHVIVADYWQGLLILKIVDNISRVLHMIPGIPGDPFVSVGTVHKGFHVVTKSGLLKTFIFSGNMFPVFLENRYPFTTSEYKISSIASFVIPNDYYNSRYLIYPVMYDEINMYYRVVDTMMEFSSYVMKDLIVENNLVSTDYNMYYATFISPYCFCFIVNSTKVIFYSLNDFLLVKPSLTISGYKLMRKKWDSNNFKINLVAENKNSQADITFYLNITGPHSENNYNDGKVQPWVLVVIAVTTLIVLMVSVKIVHKFVFSRRRRRLVRMDSGYIAGEEISLEGNR</sequence>
<evidence type="ECO:0000256" key="1">
    <source>
        <dbReference type="SAM" id="Phobius"/>
    </source>
</evidence>
<reference evidence="2 3" key="1">
    <citation type="submission" date="2016-11" db="EMBL/GenBank/DDBJ databases">
        <title>The macronuclear genome of Stentor coeruleus: a giant cell with tiny introns.</title>
        <authorList>
            <person name="Slabodnick M."/>
            <person name="Ruby J.G."/>
            <person name="Reiff S.B."/>
            <person name="Swart E.C."/>
            <person name="Gosai S."/>
            <person name="Prabakaran S."/>
            <person name="Witkowska E."/>
            <person name="Larue G.E."/>
            <person name="Fisher S."/>
            <person name="Freeman R.M."/>
            <person name="Gunawardena J."/>
            <person name="Chu W."/>
            <person name="Stover N.A."/>
            <person name="Gregory B.D."/>
            <person name="Nowacki M."/>
            <person name="Derisi J."/>
            <person name="Roy S.W."/>
            <person name="Marshall W.F."/>
            <person name="Sood P."/>
        </authorList>
    </citation>
    <scope>NUCLEOTIDE SEQUENCE [LARGE SCALE GENOMIC DNA]</scope>
    <source>
        <strain evidence="2">WM001</strain>
    </source>
</reference>
<evidence type="ECO:0000313" key="3">
    <source>
        <dbReference type="Proteomes" id="UP000187209"/>
    </source>
</evidence>
<protein>
    <submittedName>
        <fullName evidence="2">Uncharacterized protein</fullName>
    </submittedName>
</protein>
<organism evidence="2 3">
    <name type="scientific">Stentor coeruleus</name>
    <dbReference type="NCBI Taxonomy" id="5963"/>
    <lineage>
        <taxon>Eukaryota</taxon>
        <taxon>Sar</taxon>
        <taxon>Alveolata</taxon>
        <taxon>Ciliophora</taxon>
        <taxon>Postciliodesmatophora</taxon>
        <taxon>Heterotrichea</taxon>
        <taxon>Heterotrichida</taxon>
        <taxon>Stentoridae</taxon>
        <taxon>Stentor</taxon>
    </lineage>
</organism>
<accession>A0A1R2CGB7</accession>
<comment type="caution">
    <text evidence="2">The sequence shown here is derived from an EMBL/GenBank/DDBJ whole genome shotgun (WGS) entry which is preliminary data.</text>
</comment>
<feature type="transmembrane region" description="Helical" evidence="1">
    <location>
        <begin position="1371"/>
        <end position="1396"/>
    </location>
</feature>
<keyword evidence="3" id="KW-1185">Reference proteome</keyword>
<name>A0A1R2CGB7_9CILI</name>
<dbReference type="Proteomes" id="UP000187209">
    <property type="component" value="Unassembled WGS sequence"/>
</dbReference>
<keyword evidence="1" id="KW-0812">Transmembrane</keyword>
<dbReference type="EMBL" id="MPUH01000161">
    <property type="protein sequence ID" value="OMJ88043.1"/>
    <property type="molecule type" value="Genomic_DNA"/>
</dbReference>
<gene>
    <name evidence="2" type="ORF">SteCoe_10114</name>
</gene>
<feature type="transmembrane region" description="Helical" evidence="1">
    <location>
        <begin position="1282"/>
        <end position="1306"/>
    </location>
</feature>
<evidence type="ECO:0000313" key="2">
    <source>
        <dbReference type="EMBL" id="OMJ88043.1"/>
    </source>
</evidence>
<keyword evidence="1" id="KW-0472">Membrane</keyword>
<keyword evidence="1" id="KW-1133">Transmembrane helix</keyword>
<proteinExistence type="predicted"/>